<reference evidence="1" key="1">
    <citation type="submission" date="2020-11" db="EMBL/GenBank/DDBJ databases">
        <authorList>
            <person name="Whitehead M."/>
        </authorList>
    </citation>
    <scope>NUCLEOTIDE SEQUENCE</scope>
    <source>
        <strain evidence="1">EGII</strain>
    </source>
</reference>
<name>A0A811U4N4_CERCA</name>
<comment type="caution">
    <text evidence="1">The sequence shown here is derived from an EMBL/GenBank/DDBJ whole genome shotgun (WGS) entry which is preliminary data.</text>
</comment>
<organism evidence="1 2">
    <name type="scientific">Ceratitis capitata</name>
    <name type="common">Mediterranean fruit fly</name>
    <name type="synonym">Tephritis capitata</name>
    <dbReference type="NCBI Taxonomy" id="7213"/>
    <lineage>
        <taxon>Eukaryota</taxon>
        <taxon>Metazoa</taxon>
        <taxon>Ecdysozoa</taxon>
        <taxon>Arthropoda</taxon>
        <taxon>Hexapoda</taxon>
        <taxon>Insecta</taxon>
        <taxon>Pterygota</taxon>
        <taxon>Neoptera</taxon>
        <taxon>Endopterygota</taxon>
        <taxon>Diptera</taxon>
        <taxon>Brachycera</taxon>
        <taxon>Muscomorpha</taxon>
        <taxon>Tephritoidea</taxon>
        <taxon>Tephritidae</taxon>
        <taxon>Ceratitis</taxon>
        <taxon>Ceratitis</taxon>
    </lineage>
</organism>
<dbReference type="AlphaFoldDB" id="A0A811U4N4"/>
<evidence type="ECO:0000313" key="2">
    <source>
        <dbReference type="Proteomes" id="UP000606786"/>
    </source>
</evidence>
<sequence>MYDASDAGVDGETLKYYHECPFDAANSRAFTRSALCGGSIQQGRFARYSRIKGQQRLECSNGSSDIATFGLATDEAEANGPITRGNVANKMKRSLRACGWRGVGRFAFDLMRLVAPSSTTTTTTTTTVATSRFSHQTLAATVEYHCQRDIDSNNNEISNSDAHVNAK</sequence>
<dbReference type="Proteomes" id="UP000606786">
    <property type="component" value="Unassembled WGS sequence"/>
</dbReference>
<proteinExistence type="predicted"/>
<keyword evidence="2" id="KW-1185">Reference proteome</keyword>
<evidence type="ECO:0000313" key="1">
    <source>
        <dbReference type="EMBL" id="CAD6994132.1"/>
    </source>
</evidence>
<accession>A0A811U4N4</accession>
<gene>
    <name evidence="1" type="ORF">CCAP1982_LOCUS2898</name>
</gene>
<dbReference type="EMBL" id="CAJHJT010000001">
    <property type="protein sequence ID" value="CAD6994132.1"/>
    <property type="molecule type" value="Genomic_DNA"/>
</dbReference>
<protein>
    <submittedName>
        <fullName evidence="1">(Mediterranean fruit fly) hypothetical protein</fullName>
    </submittedName>
</protein>